<dbReference type="InterPro" id="IPR023772">
    <property type="entry name" value="DNA-bd_HTH_TetR-type_CS"/>
</dbReference>
<organism evidence="5">
    <name type="scientific">hydrothermal vent metagenome</name>
    <dbReference type="NCBI Taxonomy" id="652676"/>
    <lineage>
        <taxon>unclassified sequences</taxon>
        <taxon>metagenomes</taxon>
        <taxon>ecological metagenomes</taxon>
    </lineage>
</organism>
<dbReference type="PRINTS" id="PR00455">
    <property type="entry name" value="HTHTETR"/>
</dbReference>
<gene>
    <name evidence="5" type="ORF">MNBD_BACTEROID06-1488</name>
</gene>
<proteinExistence type="predicted"/>
<dbReference type="SUPFAM" id="SSF46689">
    <property type="entry name" value="Homeodomain-like"/>
    <property type="match status" value="1"/>
</dbReference>
<keyword evidence="1" id="KW-0805">Transcription regulation</keyword>
<dbReference type="PANTHER" id="PTHR30055">
    <property type="entry name" value="HTH-TYPE TRANSCRIPTIONAL REGULATOR RUTR"/>
    <property type="match status" value="1"/>
</dbReference>
<dbReference type="PANTHER" id="PTHR30055:SF234">
    <property type="entry name" value="HTH-TYPE TRANSCRIPTIONAL REGULATOR BETI"/>
    <property type="match status" value="1"/>
</dbReference>
<protein>
    <recommendedName>
        <fullName evidence="4">HTH tetR-type domain-containing protein</fullName>
    </recommendedName>
</protein>
<keyword evidence="3" id="KW-0804">Transcription</keyword>
<dbReference type="PROSITE" id="PS01081">
    <property type="entry name" value="HTH_TETR_1"/>
    <property type="match status" value="1"/>
</dbReference>
<evidence type="ECO:0000256" key="3">
    <source>
        <dbReference type="ARBA" id="ARBA00023163"/>
    </source>
</evidence>
<dbReference type="EMBL" id="UOES01000020">
    <property type="protein sequence ID" value="VAW25793.1"/>
    <property type="molecule type" value="Genomic_DNA"/>
</dbReference>
<sequence>MSPKTPIQNEQIRAESKHKIMEAAFNLIAKNGYDSTSVSMIAKEAEVSKGLLYNYFKSKEALVEALVMSAMSEVDSVLGELT</sequence>
<dbReference type="PROSITE" id="PS50977">
    <property type="entry name" value="HTH_TETR_2"/>
    <property type="match status" value="1"/>
</dbReference>
<dbReference type="GO" id="GO:0000976">
    <property type="term" value="F:transcription cis-regulatory region binding"/>
    <property type="evidence" value="ECO:0007669"/>
    <property type="project" value="TreeGrafter"/>
</dbReference>
<dbReference type="InterPro" id="IPR050109">
    <property type="entry name" value="HTH-type_TetR-like_transc_reg"/>
</dbReference>
<evidence type="ECO:0000259" key="4">
    <source>
        <dbReference type="PROSITE" id="PS50977"/>
    </source>
</evidence>
<name>A0A3B0UBY4_9ZZZZ</name>
<evidence type="ECO:0000256" key="1">
    <source>
        <dbReference type="ARBA" id="ARBA00023015"/>
    </source>
</evidence>
<dbReference type="InterPro" id="IPR001647">
    <property type="entry name" value="HTH_TetR"/>
</dbReference>
<keyword evidence="2" id="KW-0238">DNA-binding</keyword>
<dbReference type="AlphaFoldDB" id="A0A3B0UBY4"/>
<accession>A0A3B0UBY4</accession>
<dbReference type="Pfam" id="PF00440">
    <property type="entry name" value="TetR_N"/>
    <property type="match status" value="1"/>
</dbReference>
<evidence type="ECO:0000256" key="2">
    <source>
        <dbReference type="ARBA" id="ARBA00023125"/>
    </source>
</evidence>
<evidence type="ECO:0000313" key="5">
    <source>
        <dbReference type="EMBL" id="VAW25793.1"/>
    </source>
</evidence>
<dbReference type="InterPro" id="IPR009057">
    <property type="entry name" value="Homeodomain-like_sf"/>
</dbReference>
<feature type="non-terminal residue" evidence="5">
    <location>
        <position position="82"/>
    </location>
</feature>
<dbReference type="GO" id="GO:0003700">
    <property type="term" value="F:DNA-binding transcription factor activity"/>
    <property type="evidence" value="ECO:0007669"/>
    <property type="project" value="TreeGrafter"/>
</dbReference>
<reference evidence="5" key="1">
    <citation type="submission" date="2018-06" db="EMBL/GenBank/DDBJ databases">
        <authorList>
            <person name="Zhirakovskaya E."/>
        </authorList>
    </citation>
    <scope>NUCLEOTIDE SEQUENCE</scope>
</reference>
<dbReference type="Gene3D" id="1.10.357.10">
    <property type="entry name" value="Tetracycline Repressor, domain 2"/>
    <property type="match status" value="1"/>
</dbReference>
<feature type="domain" description="HTH tetR-type" evidence="4">
    <location>
        <begin position="14"/>
        <end position="74"/>
    </location>
</feature>